<dbReference type="Pfam" id="PF07209">
    <property type="entry name" value="DUF1415"/>
    <property type="match status" value="1"/>
</dbReference>
<evidence type="ECO:0008006" key="3">
    <source>
        <dbReference type="Google" id="ProtNLM"/>
    </source>
</evidence>
<dbReference type="Proteomes" id="UP000199046">
    <property type="component" value="Unassembled WGS sequence"/>
</dbReference>
<gene>
    <name evidence="1" type="ORF">SAMN05421848_0585</name>
</gene>
<protein>
    <recommendedName>
        <fullName evidence="3">DUF1415 domain-containing protein</fullName>
    </recommendedName>
</protein>
<name>A0A1I1GME0_9GAMM</name>
<keyword evidence="2" id="KW-1185">Reference proteome</keyword>
<accession>A0A1I1GME0</accession>
<dbReference type="STRING" id="402385.SAMN05421848_0585"/>
<organism evidence="1 2">
    <name type="scientific">Kushneria avicenniae</name>
    <dbReference type="NCBI Taxonomy" id="402385"/>
    <lineage>
        <taxon>Bacteria</taxon>
        <taxon>Pseudomonadati</taxon>
        <taxon>Pseudomonadota</taxon>
        <taxon>Gammaproteobacteria</taxon>
        <taxon>Oceanospirillales</taxon>
        <taxon>Halomonadaceae</taxon>
        <taxon>Kushneria</taxon>
    </lineage>
</organism>
<dbReference type="EMBL" id="FOLY01000001">
    <property type="protein sequence ID" value="SFC11048.1"/>
    <property type="molecule type" value="Genomic_DNA"/>
</dbReference>
<proteinExistence type="predicted"/>
<dbReference type="AlphaFoldDB" id="A0A1I1GME0"/>
<dbReference type="InterPro" id="IPR009858">
    <property type="entry name" value="DUF1415"/>
</dbReference>
<reference evidence="2" key="1">
    <citation type="submission" date="2016-10" db="EMBL/GenBank/DDBJ databases">
        <authorList>
            <person name="Varghese N."/>
            <person name="Submissions S."/>
        </authorList>
    </citation>
    <scope>NUCLEOTIDE SEQUENCE [LARGE SCALE GENOMIC DNA]</scope>
    <source>
        <strain evidence="2">DSM 23439</strain>
    </source>
</reference>
<evidence type="ECO:0000313" key="1">
    <source>
        <dbReference type="EMBL" id="SFC11048.1"/>
    </source>
</evidence>
<evidence type="ECO:0000313" key="2">
    <source>
        <dbReference type="Proteomes" id="UP000199046"/>
    </source>
</evidence>
<sequence>MIRFSGPTYCRPLSLQKEHTVTTHPLEATRRWVRDWVMAHDLCPFAAAEFERERIRYRQLDAMNDEALLMAVIEECEHLDQQPDTETTLLVLTPGAEDFFTFLDKLDMAERLMVSEGYEGVYQLASFHPDYLFGDSQATPNQEDAADYTNRSPWPLFHLLRETSLEAALARFHNPERIPERNQALLRGHGARWCRDELEAIVQETSS</sequence>